<dbReference type="Proteomes" id="UP000295157">
    <property type="component" value="Unassembled WGS sequence"/>
</dbReference>
<proteinExistence type="predicted"/>
<sequence length="61" mass="6796">MGLRIGALIVDCRDPGRLARFWAKALDRGHPRRCGPGRLRLGGADPEGNEFCLLRTRLKPL</sequence>
<evidence type="ECO:0008006" key="3">
    <source>
        <dbReference type="Google" id="ProtNLM"/>
    </source>
</evidence>
<keyword evidence="2" id="KW-1185">Reference proteome</keyword>
<evidence type="ECO:0000313" key="1">
    <source>
        <dbReference type="EMBL" id="TDB97979.1"/>
    </source>
</evidence>
<dbReference type="AlphaFoldDB" id="A0A4R4MUM3"/>
<dbReference type="EMBL" id="SMJZ01000252">
    <property type="protein sequence ID" value="TDB97979.1"/>
    <property type="molecule type" value="Genomic_DNA"/>
</dbReference>
<gene>
    <name evidence="1" type="ORF">E1267_39230</name>
</gene>
<accession>A0A4R4MUM3</accession>
<name>A0A4R4MUM3_9ACTN</name>
<protein>
    <recommendedName>
        <fullName evidence="3">Glyoxalase-like domain-containing protein</fullName>
    </recommendedName>
</protein>
<comment type="caution">
    <text evidence="1">The sequence shown here is derived from an EMBL/GenBank/DDBJ whole genome shotgun (WGS) entry which is preliminary data.</text>
</comment>
<reference evidence="1 2" key="1">
    <citation type="submission" date="2019-02" db="EMBL/GenBank/DDBJ databases">
        <title>Draft genome sequences of novel Actinobacteria.</title>
        <authorList>
            <person name="Sahin N."/>
            <person name="Ay H."/>
            <person name="Saygin H."/>
        </authorList>
    </citation>
    <scope>NUCLEOTIDE SEQUENCE [LARGE SCALE GENOMIC DNA]</scope>
    <source>
        <strain evidence="1 2">KC201</strain>
    </source>
</reference>
<organism evidence="1 2">
    <name type="scientific">Nonomuraea longispora</name>
    <dbReference type="NCBI Taxonomy" id="1848320"/>
    <lineage>
        <taxon>Bacteria</taxon>
        <taxon>Bacillati</taxon>
        <taxon>Actinomycetota</taxon>
        <taxon>Actinomycetes</taxon>
        <taxon>Streptosporangiales</taxon>
        <taxon>Streptosporangiaceae</taxon>
        <taxon>Nonomuraea</taxon>
    </lineage>
</organism>
<evidence type="ECO:0000313" key="2">
    <source>
        <dbReference type="Proteomes" id="UP000295157"/>
    </source>
</evidence>
<dbReference type="RefSeq" id="WP_132340634.1">
    <property type="nucleotide sequence ID" value="NZ_SMJZ01000252.1"/>
</dbReference>